<protein>
    <submittedName>
        <fullName evidence="3">DUF342 domain-containing protein</fullName>
    </submittedName>
</protein>
<dbReference type="KEGG" id="aram:KAR29_13660"/>
<feature type="region of interest" description="Disordered" evidence="1">
    <location>
        <begin position="195"/>
        <end position="220"/>
    </location>
</feature>
<dbReference type="PANTHER" id="PTHR38032">
    <property type="entry name" value="POLYMERASE-RELATED"/>
    <property type="match status" value="1"/>
</dbReference>
<dbReference type="RefSeq" id="WP_274373552.1">
    <property type="nucleotide sequence ID" value="NZ_CP072943.1"/>
</dbReference>
<sequence>MSDRLILEETETMTLFREEERLVLDVSKPPVRLLDLLALLRRHGTSGPSTERLRELANVGGVENLEIGAGRDLAVPSLQIVDGGLEATLSLPPGFDDEEALRKLFAARGVVYGLDGEALARALERSRSGQAVRDVVVARGLEPRHGEDGWVEHLKRRPTGKPTMTESGEVDFYSLDLVVEVQRGEALAIRHEAKPPREGKTVTGQTLAGRSGRTPRLSYGRGAEMEGDRLVASVDGRLVWKGERLSVEPLLIVGGAVGPETGNIVYDGPVLVRGDVREGYSVTSGGDIDIQGGIERAVVRSGGSISVRFGIVGKGGALVEAEGDILARFVQEAEVRCSLLKVNEYVLRSKIHARRGVLVEGSRGVIMASQIEAAAHVNARSVRVMRWGDTAITVTGVSRLELFQRCQALGREIVEADDELLVLSSSIRTLTEKGFHLQARKHLAEFLAFEEAQEKRKEVLAGLKETLRNLRGDASFSVIDGVSGEISLRLKGVSCRVNDKARRVTLYYDPDEGQVRIAGGE</sequence>
<dbReference type="InterPro" id="IPR005646">
    <property type="entry name" value="FapA"/>
</dbReference>
<gene>
    <name evidence="3" type="ORF">KAR29_13660</name>
</gene>
<keyword evidence="4" id="KW-1185">Reference proteome</keyword>
<dbReference type="InterPro" id="IPR046865">
    <property type="entry name" value="FapA_b_solenoid"/>
</dbReference>
<name>A0A9Q7ADE9_9BACT</name>
<dbReference type="InterPro" id="IPR046866">
    <property type="entry name" value="FapA_N"/>
</dbReference>
<dbReference type="Pfam" id="PF03961">
    <property type="entry name" value="FapA"/>
    <property type="match status" value="1"/>
</dbReference>
<feature type="domain" description="Flagellar Assembly Protein A N-terminal region" evidence="2">
    <location>
        <begin position="99"/>
        <end position="241"/>
    </location>
</feature>
<evidence type="ECO:0000256" key="1">
    <source>
        <dbReference type="SAM" id="MobiDB-lite"/>
    </source>
</evidence>
<dbReference type="Pfam" id="PF20250">
    <property type="entry name" value="FapA_N"/>
    <property type="match status" value="1"/>
</dbReference>
<organism evidence="3 4">
    <name type="scientific">Aminithiophilus ramosus</name>
    <dbReference type="NCBI Taxonomy" id="3029084"/>
    <lineage>
        <taxon>Bacteria</taxon>
        <taxon>Thermotogati</taxon>
        <taxon>Synergistota</taxon>
        <taxon>Synergistia</taxon>
        <taxon>Synergistales</taxon>
        <taxon>Aminithiophilaceae</taxon>
        <taxon>Aminithiophilus</taxon>
    </lineage>
</organism>
<dbReference type="AlphaFoldDB" id="A0A9Q7ADE9"/>
<accession>A0A9Q7ADE9</accession>
<evidence type="ECO:0000259" key="2">
    <source>
        <dbReference type="Pfam" id="PF20250"/>
    </source>
</evidence>
<reference evidence="4" key="1">
    <citation type="submission" date="2021-04" db="EMBL/GenBank/DDBJ databases">
        <title>A novel Synergistetes isolate from a pyrite-forming mixed culture.</title>
        <authorList>
            <person name="Bunk B."/>
            <person name="Sproer C."/>
            <person name="Spring S."/>
            <person name="Pester M."/>
        </authorList>
    </citation>
    <scope>NUCLEOTIDE SEQUENCE [LARGE SCALE GENOMIC DNA]</scope>
    <source>
        <strain evidence="4">J.5.4.2-T.3.5.2</strain>
    </source>
</reference>
<dbReference type="EMBL" id="CP072943">
    <property type="protein sequence ID" value="QTX32324.1"/>
    <property type="molecule type" value="Genomic_DNA"/>
</dbReference>
<evidence type="ECO:0000313" key="3">
    <source>
        <dbReference type="EMBL" id="QTX32324.1"/>
    </source>
</evidence>
<proteinExistence type="predicted"/>
<dbReference type="Proteomes" id="UP000671879">
    <property type="component" value="Chromosome"/>
</dbReference>
<dbReference type="PANTHER" id="PTHR38032:SF1">
    <property type="entry name" value="RNA-BINDING PROTEIN KHPB N-TERMINAL DOMAIN-CONTAINING PROTEIN"/>
    <property type="match status" value="1"/>
</dbReference>
<evidence type="ECO:0000313" key="4">
    <source>
        <dbReference type="Proteomes" id="UP000671879"/>
    </source>
</evidence>